<feature type="repeat" description="ANK" evidence="3">
    <location>
        <begin position="257"/>
        <end position="289"/>
    </location>
</feature>
<comment type="caution">
    <text evidence="4">The sequence shown here is derived from an EMBL/GenBank/DDBJ whole genome shotgun (WGS) entry which is preliminary data.</text>
</comment>
<dbReference type="Pfam" id="PF12796">
    <property type="entry name" value="Ank_2"/>
    <property type="match status" value="1"/>
</dbReference>
<evidence type="ECO:0000256" key="2">
    <source>
        <dbReference type="ARBA" id="ARBA00023043"/>
    </source>
</evidence>
<evidence type="ECO:0000256" key="1">
    <source>
        <dbReference type="ARBA" id="ARBA00022737"/>
    </source>
</evidence>
<dbReference type="PANTHER" id="PTHR24171">
    <property type="entry name" value="ANKYRIN REPEAT DOMAIN-CONTAINING PROTEIN 39-RELATED"/>
    <property type="match status" value="1"/>
</dbReference>
<dbReference type="InterPro" id="IPR013785">
    <property type="entry name" value="Aldolase_TIM"/>
</dbReference>
<dbReference type="SUPFAM" id="SSF102114">
    <property type="entry name" value="Radical SAM enzymes"/>
    <property type="match status" value="1"/>
</dbReference>
<organism evidence="4 5">
    <name type="scientific">Polarella glacialis</name>
    <name type="common">Dinoflagellate</name>
    <dbReference type="NCBI Taxonomy" id="89957"/>
    <lineage>
        <taxon>Eukaryota</taxon>
        <taxon>Sar</taxon>
        <taxon>Alveolata</taxon>
        <taxon>Dinophyceae</taxon>
        <taxon>Suessiales</taxon>
        <taxon>Suessiaceae</taxon>
        <taxon>Polarella</taxon>
    </lineage>
</organism>
<proteinExistence type="predicted"/>
<name>A0A813ETT7_POLGL</name>
<accession>A0A813ETT7</accession>
<dbReference type="OrthoDB" id="19174at2759"/>
<evidence type="ECO:0000256" key="3">
    <source>
        <dbReference type="PROSITE-ProRule" id="PRU00023"/>
    </source>
</evidence>
<dbReference type="InterPro" id="IPR058240">
    <property type="entry name" value="rSAM_sf"/>
</dbReference>
<dbReference type="EMBL" id="CAJNNV010016084">
    <property type="protein sequence ID" value="CAE8604131.1"/>
    <property type="molecule type" value="Genomic_DNA"/>
</dbReference>
<dbReference type="AlphaFoldDB" id="A0A813ETT7"/>
<feature type="non-terminal residue" evidence="4">
    <location>
        <position position="1"/>
    </location>
</feature>
<dbReference type="SUPFAM" id="SSF48403">
    <property type="entry name" value="Ankyrin repeat"/>
    <property type="match status" value="1"/>
</dbReference>
<keyword evidence="1" id="KW-0677">Repeat</keyword>
<dbReference type="SMART" id="SM00248">
    <property type="entry name" value="ANK"/>
    <property type="match status" value="3"/>
</dbReference>
<dbReference type="Proteomes" id="UP000654075">
    <property type="component" value="Unassembled WGS sequence"/>
</dbReference>
<gene>
    <name evidence="4" type="ORF">PGLA1383_LOCUS22316</name>
</gene>
<dbReference type="Gene3D" id="1.25.40.20">
    <property type="entry name" value="Ankyrin repeat-containing domain"/>
    <property type="match status" value="2"/>
</dbReference>
<protein>
    <submittedName>
        <fullName evidence="4">Uncharacterized protein</fullName>
    </submittedName>
</protein>
<dbReference type="GO" id="GO:0085020">
    <property type="term" value="P:protein K6-linked ubiquitination"/>
    <property type="evidence" value="ECO:0007669"/>
    <property type="project" value="TreeGrafter"/>
</dbReference>
<dbReference type="InterPro" id="IPR002110">
    <property type="entry name" value="Ankyrin_rpt"/>
</dbReference>
<dbReference type="PROSITE" id="PS50088">
    <property type="entry name" value="ANK_REPEAT"/>
    <property type="match status" value="2"/>
</dbReference>
<dbReference type="PANTHER" id="PTHR24171:SF8">
    <property type="entry name" value="BRCA1-ASSOCIATED RING DOMAIN PROTEIN 1"/>
    <property type="match status" value="1"/>
</dbReference>
<dbReference type="GO" id="GO:0004842">
    <property type="term" value="F:ubiquitin-protein transferase activity"/>
    <property type="evidence" value="ECO:0007669"/>
    <property type="project" value="TreeGrafter"/>
</dbReference>
<reference evidence="4" key="1">
    <citation type="submission" date="2021-02" db="EMBL/GenBank/DDBJ databases">
        <authorList>
            <person name="Dougan E. K."/>
            <person name="Rhodes N."/>
            <person name="Thang M."/>
            <person name="Chan C."/>
        </authorList>
    </citation>
    <scope>NUCLEOTIDE SEQUENCE</scope>
</reference>
<dbReference type="Gene3D" id="3.20.20.70">
    <property type="entry name" value="Aldolase class I"/>
    <property type="match status" value="1"/>
</dbReference>
<dbReference type="PROSITE" id="PS50297">
    <property type="entry name" value="ANK_REP_REGION"/>
    <property type="match status" value="2"/>
</dbReference>
<keyword evidence="5" id="KW-1185">Reference proteome</keyword>
<keyword evidence="2 3" id="KW-0040">ANK repeat</keyword>
<sequence length="352" mass="36429">SFLPQEVLATTDDWLNNGTLVVPSADELAQEIRTELAKQPVDSVVLAGTGEPTLALDVVLLLCKLLQGKPHLRLNTNGLGSLLHGRDIVPELKSAGISAVSVALNAATAAKYRCIMRPMVASGGVSRVSEHEAFGAACSFISSASGAWGPSSVEVTCVATPGLELAAVKELATERLAPGGSVFRERAFLLHEPAAHFPLHVAAFAGDLGLLAADRAALGAADDLQNSAIIWAAEAGQLESVRTLAGLGVNLDAKGMSGNTALHRAVKRSHPAVVQLLLELGAKPNVWNDRQQTPLHQAAFNQHAACVHALLAAGADPAVIDGRGKSPAEDTADEAIAAELRKAEAVQAPGKL</sequence>
<evidence type="ECO:0000313" key="5">
    <source>
        <dbReference type="Proteomes" id="UP000654075"/>
    </source>
</evidence>
<evidence type="ECO:0000313" key="4">
    <source>
        <dbReference type="EMBL" id="CAE8604131.1"/>
    </source>
</evidence>
<dbReference type="InterPro" id="IPR036770">
    <property type="entry name" value="Ankyrin_rpt-contain_sf"/>
</dbReference>
<feature type="repeat" description="ANK" evidence="3">
    <location>
        <begin position="290"/>
        <end position="322"/>
    </location>
</feature>